<evidence type="ECO:0000313" key="6">
    <source>
        <dbReference type="EMBL" id="KAG5840882.1"/>
    </source>
</evidence>
<feature type="region of interest" description="Disordered" evidence="2">
    <location>
        <begin position="299"/>
        <end position="323"/>
    </location>
</feature>
<feature type="chain" id="PRO_5038365608" description="TGFBR3/Endoglin-like N-terminal domain-containing protein" evidence="4">
    <location>
        <begin position="18"/>
        <end position="528"/>
    </location>
</feature>
<gene>
    <name evidence="6" type="ORF">ANANG_G00193400</name>
</gene>
<keyword evidence="7" id="KW-1185">Reference proteome</keyword>
<dbReference type="InterPro" id="IPR058899">
    <property type="entry name" value="TGFBR3/Endoglin-like_N"/>
</dbReference>
<accession>A0A9D3RVE1</accession>
<name>A0A9D3RVE1_ANGAN</name>
<feature type="compositionally biased region" description="Polar residues" evidence="2">
    <location>
        <begin position="519"/>
        <end position="528"/>
    </location>
</feature>
<proteinExistence type="predicted"/>
<protein>
    <recommendedName>
        <fullName evidence="5">TGFBR3/Endoglin-like N-terminal domain-containing protein</fullName>
    </recommendedName>
</protein>
<keyword evidence="4" id="KW-0732">Signal</keyword>
<feature type="compositionally biased region" description="Low complexity" evidence="2">
    <location>
        <begin position="504"/>
        <end position="518"/>
    </location>
</feature>
<organism evidence="6 7">
    <name type="scientific">Anguilla anguilla</name>
    <name type="common">European freshwater eel</name>
    <name type="synonym">Muraena anguilla</name>
    <dbReference type="NCBI Taxonomy" id="7936"/>
    <lineage>
        <taxon>Eukaryota</taxon>
        <taxon>Metazoa</taxon>
        <taxon>Chordata</taxon>
        <taxon>Craniata</taxon>
        <taxon>Vertebrata</taxon>
        <taxon>Euteleostomi</taxon>
        <taxon>Actinopterygii</taxon>
        <taxon>Neopterygii</taxon>
        <taxon>Teleostei</taxon>
        <taxon>Anguilliformes</taxon>
        <taxon>Anguillidae</taxon>
        <taxon>Anguilla</taxon>
    </lineage>
</organism>
<reference evidence="6" key="1">
    <citation type="submission" date="2021-01" db="EMBL/GenBank/DDBJ databases">
        <title>A chromosome-scale assembly of European eel, Anguilla anguilla.</title>
        <authorList>
            <person name="Henkel C."/>
            <person name="Jong-Raadsen S.A."/>
            <person name="Dufour S."/>
            <person name="Weltzien F.-A."/>
            <person name="Palstra A.P."/>
            <person name="Pelster B."/>
            <person name="Spaink H.P."/>
            <person name="Van Den Thillart G.E."/>
            <person name="Jansen H."/>
            <person name="Zahm M."/>
            <person name="Klopp C."/>
            <person name="Cedric C."/>
            <person name="Louis A."/>
            <person name="Berthelot C."/>
            <person name="Parey E."/>
            <person name="Roest Crollius H."/>
            <person name="Montfort J."/>
            <person name="Robinson-Rechavi M."/>
            <person name="Bucao C."/>
            <person name="Bouchez O."/>
            <person name="Gislard M."/>
            <person name="Lluch J."/>
            <person name="Milhes M."/>
            <person name="Lampietro C."/>
            <person name="Lopez Roques C."/>
            <person name="Donnadieu C."/>
            <person name="Braasch I."/>
            <person name="Desvignes T."/>
            <person name="Postlethwait J."/>
            <person name="Bobe J."/>
            <person name="Guiguen Y."/>
            <person name="Dirks R."/>
        </authorList>
    </citation>
    <scope>NUCLEOTIDE SEQUENCE</scope>
    <source>
        <strain evidence="6">Tag_6206</strain>
        <tissue evidence="6">Liver</tissue>
    </source>
</reference>
<evidence type="ECO:0000256" key="3">
    <source>
        <dbReference type="SAM" id="Phobius"/>
    </source>
</evidence>
<dbReference type="Proteomes" id="UP001044222">
    <property type="component" value="Chromosome 10"/>
</dbReference>
<feature type="signal peptide" evidence="4">
    <location>
        <begin position="1"/>
        <end position="17"/>
    </location>
</feature>
<sequence length="528" mass="57809">MEIAAALLLLLVTVVTAESPFCEPMEVVGRRSAWISVERNMGPGCWSRFLSNQSREVHILNLQNPGIISVNLTAARPADLIIDCGSNTFVYLSENKNVTAYSSSKCNVHGKKPFPFDAEDVLAGTMEKFGGVTSFTTLTDARKITFTGGTAPEGSSVNCIQKSSFFPEDYVLEPDSSPVMWFCSPNVNLSEKDVHVISIRENVNIQNVSIRVFSEKRTTLFLRGPEGTKWTIEDPPDTFGFSSNNQVNFHGYLVQPTLHYEPDNAQFWKQVQETDHAITSYTEIRGGGSSLRLDIRMGNRPASEPRTTVAELEASPTPRSPEPRPLLLQLFDTSNPHAPLGPSAQIQPGRKIYANISSQSVPFQTFGVTGCRVRSWSSCSAMRELDVMMERCTPFSCLISLSFPLIQDQPQDQPSACWVLECSVQFCLDAREQMVCEEGNVHRNVEVLRSPSEPCLDFDLSAVLGIAFGGFLIGVVLTGALWFIQVRTGRSRSVNKPLPVPANSASCGDSSASPSIGSTKSTPTSSMA</sequence>
<keyword evidence="3" id="KW-1133">Transmembrane helix</keyword>
<feature type="transmembrane region" description="Helical" evidence="3">
    <location>
        <begin position="460"/>
        <end position="484"/>
    </location>
</feature>
<feature type="region of interest" description="Disordered" evidence="2">
    <location>
        <begin position="495"/>
        <end position="528"/>
    </location>
</feature>
<keyword evidence="3" id="KW-0472">Membrane</keyword>
<evidence type="ECO:0000259" key="5">
    <source>
        <dbReference type="Pfam" id="PF26060"/>
    </source>
</evidence>
<feature type="domain" description="TGFBR3/Endoglin-like N-terminal" evidence="5">
    <location>
        <begin position="39"/>
        <end position="171"/>
    </location>
</feature>
<keyword evidence="3" id="KW-0812">Transmembrane</keyword>
<evidence type="ECO:0000313" key="7">
    <source>
        <dbReference type="Proteomes" id="UP001044222"/>
    </source>
</evidence>
<dbReference type="EMBL" id="JAFIRN010000010">
    <property type="protein sequence ID" value="KAG5840882.1"/>
    <property type="molecule type" value="Genomic_DNA"/>
</dbReference>
<dbReference type="AlphaFoldDB" id="A0A9D3RVE1"/>
<evidence type="ECO:0000256" key="1">
    <source>
        <dbReference type="ARBA" id="ARBA00023180"/>
    </source>
</evidence>
<comment type="caution">
    <text evidence="6">The sequence shown here is derived from an EMBL/GenBank/DDBJ whole genome shotgun (WGS) entry which is preliminary data.</text>
</comment>
<evidence type="ECO:0000256" key="2">
    <source>
        <dbReference type="SAM" id="MobiDB-lite"/>
    </source>
</evidence>
<dbReference type="Pfam" id="PF26060">
    <property type="entry name" value="TGFBR3_N"/>
    <property type="match status" value="1"/>
</dbReference>
<keyword evidence="1" id="KW-0325">Glycoprotein</keyword>
<evidence type="ECO:0000256" key="4">
    <source>
        <dbReference type="SAM" id="SignalP"/>
    </source>
</evidence>